<dbReference type="eggNOG" id="ENOG50323HI">
    <property type="taxonomic scope" value="Bacteria"/>
</dbReference>
<evidence type="ECO:0000313" key="2">
    <source>
        <dbReference type="EMBL" id="KFI51259.1"/>
    </source>
</evidence>
<keyword evidence="3" id="KW-1185">Reference proteome</keyword>
<protein>
    <submittedName>
        <fullName evidence="2">Uncharacterized protein</fullName>
    </submittedName>
</protein>
<name>A0A086ZXK9_9BIFI</name>
<dbReference type="EMBL" id="JGYN01000010">
    <property type="protein sequence ID" value="KFI51259.1"/>
    <property type="molecule type" value="Genomic_DNA"/>
</dbReference>
<dbReference type="AlphaFoldDB" id="A0A086ZXK9"/>
<gene>
    <name evidence="2" type="ORF">BBIA_0824</name>
</gene>
<sequence>MTDSTNTAGIRPASVFEPNRQRDAARRTTRAGGKVDRRIAKAHVLSMLAHPSRGSRR</sequence>
<proteinExistence type="predicted"/>
<reference evidence="2 3" key="1">
    <citation type="submission" date="2014-03" db="EMBL/GenBank/DDBJ databases">
        <title>Genomics of Bifidobacteria.</title>
        <authorList>
            <person name="Ventura M."/>
            <person name="Milani C."/>
            <person name="Lugli G.A."/>
        </authorList>
    </citation>
    <scope>NUCLEOTIDE SEQUENCE [LARGE SCALE GENOMIC DNA]</scope>
    <source>
        <strain evidence="2 3">DSM 23969</strain>
    </source>
</reference>
<evidence type="ECO:0000256" key="1">
    <source>
        <dbReference type="SAM" id="MobiDB-lite"/>
    </source>
</evidence>
<comment type="caution">
    <text evidence="2">The sequence shown here is derived from an EMBL/GenBank/DDBJ whole genome shotgun (WGS) entry which is preliminary data.</text>
</comment>
<dbReference type="RefSeq" id="WP_162835004.1">
    <property type="nucleotide sequence ID" value="NZ_JDUU01000025.1"/>
</dbReference>
<accession>A0A086ZXK9</accession>
<organism evidence="2 3">
    <name type="scientific">Bifidobacterium biavatii DSM 23969</name>
    <dbReference type="NCBI Taxonomy" id="1437608"/>
    <lineage>
        <taxon>Bacteria</taxon>
        <taxon>Bacillati</taxon>
        <taxon>Actinomycetota</taxon>
        <taxon>Actinomycetes</taxon>
        <taxon>Bifidobacteriales</taxon>
        <taxon>Bifidobacteriaceae</taxon>
        <taxon>Bifidobacterium</taxon>
    </lineage>
</organism>
<dbReference type="STRING" id="1437608.GCA_000771645_01317"/>
<evidence type="ECO:0000313" key="3">
    <source>
        <dbReference type="Proteomes" id="UP000029108"/>
    </source>
</evidence>
<feature type="region of interest" description="Disordered" evidence="1">
    <location>
        <begin position="1"/>
        <end position="35"/>
    </location>
</feature>
<dbReference type="Proteomes" id="UP000029108">
    <property type="component" value="Unassembled WGS sequence"/>
</dbReference>